<organism evidence="9 10">
    <name type="scientific">Pseudohongiella acticola</name>
    <dbReference type="NCBI Taxonomy" id="1524254"/>
    <lineage>
        <taxon>Bacteria</taxon>
        <taxon>Pseudomonadati</taxon>
        <taxon>Pseudomonadota</taxon>
        <taxon>Gammaproteobacteria</taxon>
        <taxon>Pseudomonadales</taxon>
        <taxon>Pseudohongiellaceae</taxon>
        <taxon>Pseudohongiella</taxon>
    </lineage>
</organism>
<dbReference type="PANTHER" id="PTHR12763">
    <property type="match status" value="1"/>
</dbReference>
<dbReference type="EMBL" id="MASR01000003">
    <property type="protein sequence ID" value="OFE11287.1"/>
    <property type="molecule type" value="Genomic_DNA"/>
</dbReference>
<keyword evidence="5" id="KW-0143">Chaperone</keyword>
<feature type="domain" description="J" evidence="8">
    <location>
        <begin position="200"/>
        <end position="252"/>
    </location>
</feature>
<proteinExistence type="inferred from homology"/>
<evidence type="ECO:0000313" key="10">
    <source>
        <dbReference type="Proteomes" id="UP000175669"/>
    </source>
</evidence>
<evidence type="ECO:0000256" key="6">
    <source>
        <dbReference type="ARBA" id="ARBA00038105"/>
    </source>
</evidence>
<evidence type="ECO:0000313" key="9">
    <source>
        <dbReference type="EMBL" id="OFE11287.1"/>
    </source>
</evidence>
<dbReference type="InterPro" id="IPR036869">
    <property type="entry name" value="J_dom_sf"/>
</dbReference>
<comment type="similarity">
    <text evidence="6">Belongs to the TIM14 family.</text>
</comment>
<evidence type="ECO:0000256" key="1">
    <source>
        <dbReference type="ARBA" id="ARBA00004167"/>
    </source>
</evidence>
<dbReference type="InterPro" id="IPR001623">
    <property type="entry name" value="DnaJ_domain"/>
</dbReference>
<reference evidence="10" key="1">
    <citation type="submission" date="2016-07" db="EMBL/GenBank/DDBJ databases">
        <authorList>
            <person name="Florea S."/>
            <person name="Webb J.S."/>
            <person name="Jaromczyk J."/>
            <person name="Schardl C.L."/>
        </authorList>
    </citation>
    <scope>NUCLEOTIDE SEQUENCE [LARGE SCALE GENOMIC DNA]</scope>
    <source>
        <strain evidence="10">KCTC 42131</strain>
    </source>
</reference>
<comment type="caution">
    <text evidence="9">The sequence shown here is derived from an EMBL/GenBank/DDBJ whole genome shotgun (WGS) entry which is preliminary data.</text>
</comment>
<dbReference type="AlphaFoldDB" id="A0A1E8CGE0"/>
<keyword evidence="4 7" id="KW-0472">Membrane</keyword>
<evidence type="ECO:0000259" key="8">
    <source>
        <dbReference type="PROSITE" id="PS50076"/>
    </source>
</evidence>
<dbReference type="Proteomes" id="UP000175669">
    <property type="component" value="Unassembled WGS sequence"/>
</dbReference>
<dbReference type="CDD" id="cd06257">
    <property type="entry name" value="DnaJ"/>
    <property type="match status" value="1"/>
</dbReference>
<keyword evidence="2 7" id="KW-0812">Transmembrane</keyword>
<evidence type="ECO:0000256" key="2">
    <source>
        <dbReference type="ARBA" id="ARBA00022692"/>
    </source>
</evidence>
<dbReference type="GO" id="GO:0016020">
    <property type="term" value="C:membrane"/>
    <property type="evidence" value="ECO:0007669"/>
    <property type="project" value="UniProtKB-SubCell"/>
</dbReference>
<gene>
    <name evidence="9" type="ORF">PHACT_14575</name>
</gene>
<name>A0A1E8CGE0_9GAMM</name>
<dbReference type="SUPFAM" id="SSF46565">
    <property type="entry name" value="Chaperone J-domain"/>
    <property type="match status" value="1"/>
</dbReference>
<dbReference type="PANTHER" id="PTHR12763:SF28">
    <property type="entry name" value="GEO10507P1-RELATED"/>
    <property type="match status" value="1"/>
</dbReference>
<evidence type="ECO:0000256" key="5">
    <source>
        <dbReference type="ARBA" id="ARBA00023186"/>
    </source>
</evidence>
<comment type="subcellular location">
    <subcellularLocation>
        <location evidence="1">Membrane</location>
        <topology evidence="1">Single-pass membrane protein</topology>
    </subcellularLocation>
</comment>
<accession>A0A1E8CGE0</accession>
<sequence length="252" mass="27881">MRLLAPLLLAVLAYWGLRRISQRYSLSARQFKWLAGMAAALLIILVLIVMGRLPLQALAAPFLFLLTFLLRNGHWLMRILPMLRPKYQSQSSSQGGSAGPGVSAIKTSWLAMELTHSTGAMDGEVQDGQFAGTRLSDMSLDELLILARECRQDADSIQLLEAYLDRMFPDWRAHAEADVDTEGSGRSRSGGNDSLMTEALALEILGLGGDASREDITAAHRRLMQKMHPDRGGSDYLAQRINQARDFLLRNA</sequence>
<dbReference type="Gene3D" id="1.10.287.110">
    <property type="entry name" value="DnaJ domain"/>
    <property type="match status" value="1"/>
</dbReference>
<evidence type="ECO:0000256" key="7">
    <source>
        <dbReference type="SAM" id="Phobius"/>
    </source>
</evidence>
<feature type="transmembrane region" description="Helical" evidence="7">
    <location>
        <begin position="34"/>
        <end position="51"/>
    </location>
</feature>
<evidence type="ECO:0000256" key="4">
    <source>
        <dbReference type="ARBA" id="ARBA00023136"/>
    </source>
</evidence>
<protein>
    <recommendedName>
        <fullName evidence="8">J domain-containing protein</fullName>
    </recommendedName>
</protein>
<dbReference type="SMART" id="SM00271">
    <property type="entry name" value="DnaJ"/>
    <property type="match status" value="1"/>
</dbReference>
<keyword evidence="3 7" id="KW-1133">Transmembrane helix</keyword>
<dbReference type="STRING" id="1524254.PHACT_14575"/>
<dbReference type="PROSITE" id="PS50076">
    <property type="entry name" value="DNAJ_2"/>
    <property type="match status" value="1"/>
</dbReference>
<evidence type="ECO:0000256" key="3">
    <source>
        <dbReference type="ARBA" id="ARBA00022989"/>
    </source>
</evidence>
<keyword evidence="10" id="KW-1185">Reference proteome</keyword>